<feature type="region of interest" description="Disordered" evidence="8">
    <location>
        <begin position="1106"/>
        <end position="1326"/>
    </location>
</feature>
<feature type="compositionally biased region" description="Polar residues" evidence="8">
    <location>
        <begin position="1177"/>
        <end position="1187"/>
    </location>
</feature>
<feature type="compositionally biased region" description="Polar residues" evidence="8">
    <location>
        <begin position="1112"/>
        <end position="1122"/>
    </location>
</feature>
<keyword evidence="3" id="KW-1003">Cell membrane</keyword>
<organism evidence="11 12">
    <name type="scientific">Steinernema glaseri</name>
    <dbReference type="NCBI Taxonomy" id="37863"/>
    <lineage>
        <taxon>Eukaryota</taxon>
        <taxon>Metazoa</taxon>
        <taxon>Ecdysozoa</taxon>
        <taxon>Nematoda</taxon>
        <taxon>Chromadorea</taxon>
        <taxon>Rhabditida</taxon>
        <taxon>Tylenchina</taxon>
        <taxon>Panagrolaimomorpha</taxon>
        <taxon>Strongyloidoidea</taxon>
        <taxon>Steinernematidae</taxon>
        <taxon>Steinernema</taxon>
    </lineage>
</organism>
<dbReference type="Gene3D" id="1.20.1640.10">
    <property type="entry name" value="Multidrug efflux transporter AcrB transmembrane domain"/>
    <property type="match status" value="2"/>
</dbReference>
<dbReference type="PANTHER" id="PTHR10796">
    <property type="entry name" value="PATCHED-RELATED"/>
    <property type="match status" value="1"/>
</dbReference>
<protein>
    <submittedName>
        <fullName evidence="12">SSD domain-containing protein</fullName>
    </submittedName>
</protein>
<reference evidence="12" key="1">
    <citation type="submission" date="2016-11" db="UniProtKB">
        <authorList>
            <consortium name="WormBaseParasite"/>
        </authorList>
    </citation>
    <scope>IDENTIFICATION</scope>
</reference>
<keyword evidence="6 9" id="KW-0472">Membrane</keyword>
<dbReference type="WBParaSite" id="L893_g11813.t1">
    <property type="protein sequence ID" value="L893_g11813.t1"/>
    <property type="gene ID" value="L893_g11813"/>
</dbReference>
<feature type="transmembrane region" description="Helical" evidence="9">
    <location>
        <begin position="808"/>
        <end position="832"/>
    </location>
</feature>
<feature type="transmembrane region" description="Helical" evidence="9">
    <location>
        <begin position="400"/>
        <end position="423"/>
    </location>
</feature>
<sequence>MRLDCVERRFARLLAQYARYVVACPYPFIIVPILLTAGLSSGLLRHSEAYLKDDLNLYTPTNAKARDEVKQLDNLFPVNDTDLFYTERRHELRRVGFIIVTDKKEDADILHPAVMNAAMQLWSHVLSMTVEDSKSKRINYPSLCVKVPVPEDIRQILTGFLSNSNITSLLEESKESFSLEESKDDSIRNNPMQAPNIALRFFVYVTPSLTRLQCAIAPVSHYPEQLHSSARFSFHLTLFCSPDNVCVSNPGTEIAKIIESAYPGTVDGIMGRKIQIDYIDILPSGPQLMEKMMSFLGGVTKDSNNKIDGAKAIILPYALKHSTADKDALAEKWERELHDLLVDYQSPVINVSWWTYDTLPSESAKDRDKLVSMIGPAFAVVSLYTVAMCCVFSWTRSRPLLAIGGVISAAMAIVSGVGVLLLIGSNVTSIVYSMPFIIFSVGVDNVFILLSAWRSTNYECTLVHRLMETFEDAAVSITVTSLTDLISFGVGCMTPFPSVNMFCAYAVAAVLFTYVYQLTFFAGIMVLTCKREVEGRHCLFFYKVEKDDKKDLEKKREQRRKEAGPSAKYWTVDSVNERRNKKNVDKSFEKNHYLAKFFRTTYAELLMNPFVRLAVICGFVFYLGIAIYGCNYIKVGLDPNDLLPDDSYGKKALQLGEKYFSGGLPLHLHVWVYNLSTVDLGDKRIWNVLEQEITYYEYTHYTGSGDSWIRVFLDHIKASGLLITQDNFVHLVKEVFLVRPEFAKYRRDIVFDATGKYLEASRFTVNLKSMSVKNYTDSMHLFRTLAALSDLPTGVYADFFEFAEQYDAILPGTLSSIGYAGAAVIAVSLLLIPEPIASLWVCFSIISINVGILGFMTFWGVKLDFVSMVTIVMSIGFCVDFAAHLAYNFAKGVNLTSSERVRNALYTVGTPILQSASSTIIGVSFMAFTGSYIFQSFLKTIVLVITLGALHGLVILPVLLTMFHCNGSGDDSSTDGRDSEGATSSSSLPPLAELDKIIHNSRLPRIGVTTERPPPYHENRHHAINTYMESVASDTSYPKSKEKQPVLMNGALSRKTAAFSRSMTNLQQDVDAETIANAEYAEYGNVRPLRKSDRTQSQWSVNPVDDLIYHNPVNNSDSSNMASKKAVKIYTSSDSSPSESEMLQQREYVKPPRRKQEPAKEVEYGGEDKRRAEFDQRSGTGRWSWNRSRNDHEDQRRGEGRNNWRQGGRSGGDRERQFASSDERGQLRRRSFDQRRNALYDELRNSDGEMNRARDEVRRLGDQVGLRLTVNEKPRSERSAAGEGRASLGPRRLLKESSDDEESKTRFDNNNRRAPPDAEEEESVSRVIRLNKVPQSSRDTEARIDKAVKSAYKEMQSLRPERPAKFSIKLLDIQDLKNHLNSLLEEEALLERLPKDLRADLLLVKKYLKHRHELIAKERQQFF</sequence>
<proteinExistence type="inferred from homology"/>
<feature type="compositionally biased region" description="Basic and acidic residues" evidence="8">
    <location>
        <begin position="1147"/>
        <end position="1176"/>
    </location>
</feature>
<feature type="transmembrane region" description="Helical" evidence="9">
    <location>
        <begin position="912"/>
        <end position="934"/>
    </location>
</feature>
<dbReference type="InterPro" id="IPR000731">
    <property type="entry name" value="SSD"/>
</dbReference>
<name>A0A1I7Y2K6_9BILA</name>
<feature type="transmembrane region" description="Helical" evidence="9">
    <location>
        <begin position="865"/>
        <end position="887"/>
    </location>
</feature>
<feature type="transmembrane region" description="Helical" evidence="9">
    <location>
        <begin position="370"/>
        <end position="394"/>
    </location>
</feature>
<evidence type="ECO:0000313" key="11">
    <source>
        <dbReference type="Proteomes" id="UP000095287"/>
    </source>
</evidence>
<evidence type="ECO:0000256" key="2">
    <source>
        <dbReference type="ARBA" id="ARBA00005585"/>
    </source>
</evidence>
<keyword evidence="11" id="KW-1185">Reference proteome</keyword>
<dbReference type="PROSITE" id="PS50156">
    <property type="entry name" value="SSD"/>
    <property type="match status" value="1"/>
</dbReference>
<feature type="transmembrane region" description="Helical" evidence="9">
    <location>
        <begin position="941"/>
        <end position="963"/>
    </location>
</feature>
<feature type="compositionally biased region" description="Basic and acidic residues" evidence="8">
    <location>
        <begin position="1211"/>
        <end position="1261"/>
    </location>
</feature>
<feature type="transmembrane region" description="Helical" evidence="9">
    <location>
        <begin position="502"/>
        <end position="527"/>
    </location>
</feature>
<dbReference type="InterPro" id="IPR003392">
    <property type="entry name" value="PTHD_SSD"/>
</dbReference>
<comment type="subcellular location">
    <subcellularLocation>
        <location evidence="1">Cell membrane</location>
        <topology evidence="1">Multi-pass membrane protein</topology>
    </subcellularLocation>
</comment>
<dbReference type="PANTHER" id="PTHR10796:SF181">
    <property type="entry name" value="SSD DOMAIN-CONTAINING PROTEIN"/>
    <property type="match status" value="1"/>
</dbReference>
<evidence type="ECO:0000256" key="6">
    <source>
        <dbReference type="ARBA" id="ARBA00023136"/>
    </source>
</evidence>
<evidence type="ECO:0000256" key="7">
    <source>
        <dbReference type="ARBA" id="ARBA00023180"/>
    </source>
</evidence>
<feature type="compositionally biased region" description="Basic and acidic residues" evidence="8">
    <location>
        <begin position="1188"/>
        <end position="1202"/>
    </location>
</feature>
<evidence type="ECO:0000256" key="8">
    <source>
        <dbReference type="SAM" id="MobiDB-lite"/>
    </source>
</evidence>
<evidence type="ECO:0000256" key="3">
    <source>
        <dbReference type="ARBA" id="ARBA00022475"/>
    </source>
</evidence>
<evidence type="ECO:0000256" key="4">
    <source>
        <dbReference type="ARBA" id="ARBA00022692"/>
    </source>
</evidence>
<dbReference type="FunFam" id="1.20.1640.10:FF:000013">
    <property type="entry name" value="PaTched Related family"/>
    <property type="match status" value="1"/>
</dbReference>
<evidence type="ECO:0000259" key="10">
    <source>
        <dbReference type="PROSITE" id="PS50156"/>
    </source>
</evidence>
<feature type="transmembrane region" description="Helical" evidence="9">
    <location>
        <begin position="430"/>
        <end position="453"/>
    </location>
</feature>
<dbReference type="GO" id="GO:0018996">
    <property type="term" value="P:molting cycle, collagen and cuticulin-based cuticle"/>
    <property type="evidence" value="ECO:0007669"/>
    <property type="project" value="TreeGrafter"/>
</dbReference>
<comment type="similarity">
    <text evidence="2">Belongs to the patched family.</text>
</comment>
<feature type="transmembrane region" description="Helical" evidence="9">
    <location>
        <begin position="838"/>
        <end position="858"/>
    </location>
</feature>
<dbReference type="GO" id="GO:0005886">
    <property type="term" value="C:plasma membrane"/>
    <property type="evidence" value="ECO:0007669"/>
    <property type="project" value="UniProtKB-SubCell"/>
</dbReference>
<dbReference type="Proteomes" id="UP000095287">
    <property type="component" value="Unplaced"/>
</dbReference>
<evidence type="ECO:0000256" key="9">
    <source>
        <dbReference type="SAM" id="Phobius"/>
    </source>
</evidence>
<dbReference type="GO" id="GO:0030659">
    <property type="term" value="C:cytoplasmic vesicle membrane"/>
    <property type="evidence" value="ECO:0007669"/>
    <property type="project" value="TreeGrafter"/>
</dbReference>
<evidence type="ECO:0000313" key="12">
    <source>
        <dbReference type="WBParaSite" id="L893_g11813.t1"/>
    </source>
</evidence>
<evidence type="ECO:0000256" key="1">
    <source>
        <dbReference type="ARBA" id="ARBA00004651"/>
    </source>
</evidence>
<dbReference type="SUPFAM" id="SSF82866">
    <property type="entry name" value="Multidrug efflux transporter AcrB transmembrane domain"/>
    <property type="match status" value="2"/>
</dbReference>
<feature type="transmembrane region" description="Helical" evidence="9">
    <location>
        <begin position="610"/>
        <end position="630"/>
    </location>
</feature>
<keyword evidence="5 9" id="KW-1133">Transmembrane helix</keyword>
<feature type="transmembrane region" description="Helical" evidence="9">
    <location>
        <begin position="20"/>
        <end position="44"/>
    </location>
</feature>
<feature type="compositionally biased region" description="Low complexity" evidence="8">
    <location>
        <begin position="1132"/>
        <end position="1141"/>
    </location>
</feature>
<feature type="domain" description="SSD" evidence="10">
    <location>
        <begin position="370"/>
        <end position="527"/>
    </location>
</feature>
<evidence type="ECO:0000256" key="5">
    <source>
        <dbReference type="ARBA" id="ARBA00022989"/>
    </source>
</evidence>
<keyword evidence="7" id="KW-0325">Glycoprotein</keyword>
<dbReference type="InterPro" id="IPR051697">
    <property type="entry name" value="Patched_domain-protein"/>
</dbReference>
<feature type="compositionally biased region" description="Basic and acidic residues" evidence="8">
    <location>
        <begin position="1293"/>
        <end position="1316"/>
    </location>
</feature>
<dbReference type="Pfam" id="PF02460">
    <property type="entry name" value="Patched"/>
    <property type="match status" value="1"/>
</dbReference>
<accession>A0A1I7Y2K6</accession>
<feature type="compositionally biased region" description="Basic and acidic residues" evidence="8">
    <location>
        <begin position="1270"/>
        <end position="1280"/>
    </location>
</feature>
<keyword evidence="4 9" id="KW-0812">Transmembrane</keyword>
<dbReference type="GO" id="GO:0006897">
    <property type="term" value="P:endocytosis"/>
    <property type="evidence" value="ECO:0007669"/>
    <property type="project" value="TreeGrafter"/>
</dbReference>